<keyword evidence="1" id="KW-0472">Membrane</keyword>
<evidence type="ECO:0000313" key="4">
    <source>
        <dbReference type="Proteomes" id="UP000294835"/>
    </source>
</evidence>
<feature type="transmembrane region" description="Helical" evidence="1">
    <location>
        <begin position="395"/>
        <end position="428"/>
    </location>
</feature>
<dbReference type="RefSeq" id="WP_132463792.1">
    <property type="nucleotide sequence ID" value="NZ_SLXP01000009.1"/>
</dbReference>
<dbReference type="InterPro" id="IPR002823">
    <property type="entry name" value="DUF112_TM"/>
</dbReference>
<accession>A0A4R2PV89</accession>
<feature type="transmembrane region" description="Helical" evidence="1">
    <location>
        <begin position="534"/>
        <end position="556"/>
    </location>
</feature>
<sequence length="654" mass="67297">MPDTITALGIGLQNVFSWPNVLIPVLGTVLAMTVSFLPGIGAASLAAVMVVLTLHWEPVQVLLLFGALTGGATFMGSVTAILFGIPGNAASSVTLLDGHPMAHAGRPRTALAAAATASALGSVFGVVVLILLLPAIRPLLLQIGPLERAALAVWGLATIIAVLNGRPLKAFAATGLGLLLAMVGSDPTTSQPRWTFGRFEISDGLAQGAMLLGFFTLSEVLSWRKCHDLKAVPRHAAPDDTTRGGVLGVLKERALVLRASLIGLLVGIIPGVGGTVAGFVAYGQTVQTARGDRSGFGKGDIRGVIGPEAAVDAKDGGSLLPVLALGVPGSEGGVFLLTVLAIHGFVPGSAMLGADLPFTFTLIFALLASNLLTSALGLALVPGLSRLTRLPIDRIALPVIVVGLVTVVQIDGLVSDLFVAVGFAALGYAFRRLDWPRVPFVIAFVLGPSLESNLALVCQLHAVDRLDLGSRPLAWVIIALTLLSVVWMVTRPRHGASEVQRASIADRGVTILLGCGVALFAGIALTGGRAYSGYALGVCFVTLGTFAALALAQAFAPSLAGGSGKERPFLPASHRLPLLLVAIAPGLTLLFGLPLACGGLVLFWMLPSLRQGNALRRLALVVAAALVTVVVVTLYLDRVAVLDLPAPIVPVLPA</sequence>
<feature type="transmembrane region" description="Helical" evidence="1">
    <location>
        <begin position="261"/>
        <end position="283"/>
    </location>
</feature>
<feature type="transmembrane region" description="Helical" evidence="1">
    <location>
        <begin position="472"/>
        <end position="489"/>
    </location>
</feature>
<dbReference type="PANTHER" id="PTHR35342:SF5">
    <property type="entry name" value="TRICARBOXYLIC TRANSPORT PROTEIN"/>
    <property type="match status" value="1"/>
</dbReference>
<dbReference type="PANTHER" id="PTHR35342">
    <property type="entry name" value="TRICARBOXYLIC TRANSPORT PROTEIN"/>
    <property type="match status" value="1"/>
</dbReference>
<feature type="transmembrane region" description="Helical" evidence="1">
    <location>
        <begin position="322"/>
        <end position="346"/>
    </location>
</feature>
<feature type="transmembrane region" description="Helical" evidence="1">
    <location>
        <begin position="110"/>
        <end position="133"/>
    </location>
</feature>
<feature type="transmembrane region" description="Helical" evidence="1">
    <location>
        <begin position="576"/>
        <end position="606"/>
    </location>
</feature>
<name>A0A4R2PV89_9RHOB</name>
<protein>
    <submittedName>
        <fullName evidence="3">TctA family transporter</fullName>
    </submittedName>
</protein>
<gene>
    <name evidence="3" type="ORF">EV662_109109</name>
</gene>
<evidence type="ECO:0000259" key="2">
    <source>
        <dbReference type="Pfam" id="PF01970"/>
    </source>
</evidence>
<dbReference type="Pfam" id="PF01970">
    <property type="entry name" value="TctA"/>
    <property type="match status" value="1"/>
</dbReference>
<dbReference type="EMBL" id="SLXP01000009">
    <property type="protein sequence ID" value="TCP39983.1"/>
    <property type="molecule type" value="Genomic_DNA"/>
</dbReference>
<feature type="transmembrane region" description="Helical" evidence="1">
    <location>
        <begin position="509"/>
        <end position="527"/>
    </location>
</feature>
<comment type="caution">
    <text evidence="3">The sequence shown here is derived from an EMBL/GenBank/DDBJ whole genome shotgun (WGS) entry which is preliminary data.</text>
</comment>
<organism evidence="3 4">
    <name type="scientific">Rhodovulum marinum</name>
    <dbReference type="NCBI Taxonomy" id="320662"/>
    <lineage>
        <taxon>Bacteria</taxon>
        <taxon>Pseudomonadati</taxon>
        <taxon>Pseudomonadota</taxon>
        <taxon>Alphaproteobacteria</taxon>
        <taxon>Rhodobacterales</taxon>
        <taxon>Paracoccaceae</taxon>
        <taxon>Rhodovulum</taxon>
    </lineage>
</organism>
<proteinExistence type="predicted"/>
<dbReference type="AlphaFoldDB" id="A0A4R2PV89"/>
<feature type="transmembrane region" description="Helical" evidence="1">
    <location>
        <begin position="61"/>
        <end position="85"/>
    </location>
</feature>
<keyword evidence="1" id="KW-0812">Transmembrane</keyword>
<feature type="transmembrane region" description="Helical" evidence="1">
    <location>
        <begin position="358"/>
        <end position="383"/>
    </location>
</feature>
<feature type="transmembrane region" description="Helical" evidence="1">
    <location>
        <begin position="618"/>
        <end position="636"/>
    </location>
</feature>
<dbReference type="Proteomes" id="UP000294835">
    <property type="component" value="Unassembled WGS sequence"/>
</dbReference>
<feature type="transmembrane region" description="Helical" evidence="1">
    <location>
        <begin position="21"/>
        <end position="54"/>
    </location>
</feature>
<evidence type="ECO:0000256" key="1">
    <source>
        <dbReference type="SAM" id="Phobius"/>
    </source>
</evidence>
<feature type="domain" description="DUF112" evidence="2">
    <location>
        <begin position="24"/>
        <end position="442"/>
    </location>
</feature>
<keyword evidence="4" id="KW-1185">Reference proteome</keyword>
<feature type="transmembrane region" description="Helical" evidence="1">
    <location>
        <begin position="440"/>
        <end position="460"/>
    </location>
</feature>
<reference evidence="3 4" key="1">
    <citation type="submission" date="2019-03" db="EMBL/GenBank/DDBJ databases">
        <title>Genomic Encyclopedia of Type Strains, Phase IV (KMG-IV): sequencing the most valuable type-strain genomes for metagenomic binning, comparative biology and taxonomic classification.</title>
        <authorList>
            <person name="Goeker M."/>
        </authorList>
    </citation>
    <scope>NUCLEOTIDE SEQUENCE [LARGE SCALE GENOMIC DNA]</scope>
    <source>
        <strain evidence="3 4">DSM 18063</strain>
    </source>
</reference>
<keyword evidence="1" id="KW-1133">Transmembrane helix</keyword>
<dbReference type="OrthoDB" id="9791872at2"/>
<evidence type="ECO:0000313" key="3">
    <source>
        <dbReference type="EMBL" id="TCP39983.1"/>
    </source>
</evidence>